<dbReference type="Proteomes" id="UP001649381">
    <property type="component" value="Unassembled WGS sequence"/>
</dbReference>
<dbReference type="HAMAP" id="MF_01270">
    <property type="entry name" value="AnhMurNAc_kinase"/>
    <property type="match status" value="1"/>
</dbReference>
<dbReference type="PANTHER" id="PTHR30605">
    <property type="entry name" value="ANHYDRO-N-ACETYLMURAMIC ACID KINASE"/>
    <property type="match status" value="1"/>
</dbReference>
<keyword evidence="1" id="KW-0119">Carbohydrate metabolism</keyword>
<feature type="binding site" evidence="1">
    <location>
        <begin position="22"/>
        <end position="29"/>
    </location>
    <ligand>
        <name>ATP</name>
        <dbReference type="ChEBI" id="CHEBI:30616"/>
    </ligand>
</feature>
<keyword evidence="1 2" id="KW-0808">Transferase</keyword>
<dbReference type="EMBL" id="JAKIJS010000001">
    <property type="protein sequence ID" value="MCF6137734.1"/>
    <property type="molecule type" value="Genomic_DNA"/>
</dbReference>
<dbReference type="GO" id="GO:0016301">
    <property type="term" value="F:kinase activity"/>
    <property type="evidence" value="ECO:0007669"/>
    <property type="project" value="UniProtKB-KW"/>
</dbReference>
<sequence length="390" mass="42439">MLKKLTAIVESNRKLAVGLMSGTSLDGVDAALVEIKGFGPGTEVKLLAFDTTPYSVEEREQLIELCDPKKSTVEKICKMNVVLGDLFGEAALNVIKKTGYLPKDIQFISSHGQTIYHWPEERSTLQIGELANIAAKTGILTVGDFRPNDMAYDGQGAPLVPFVDRLLFSHETKNRILLNIGGISNLSVVPAISEINREVSAFDIGPGNVLIDGAVRRLTGKTFDENGDLAKKGTIHDKLLESLIEEDQFLQIKPPKSTGRELYTEDRLGQILMKAKTLNLSMEDTIATITAYTVEMIVQSLSLYIHKEHTIDQLIVSGGGAYNEAIMDGLRNSLPYKVSKMDDISFNGDAKEAIAFTILGNQFLHGETNNLPSATGASQSVIMGKLALPS</sequence>
<keyword evidence="1" id="KW-0547">Nucleotide-binding</keyword>
<accession>A0ABS9GYC4</accession>
<evidence type="ECO:0000313" key="3">
    <source>
        <dbReference type="Proteomes" id="UP001649381"/>
    </source>
</evidence>
<comment type="pathway">
    <text evidence="1">Amino-sugar metabolism; 1,6-anhydro-N-acetylmuramate degradation.</text>
</comment>
<dbReference type="InterPro" id="IPR005338">
    <property type="entry name" value="Anhydro_N_Ac-Mur_kinase"/>
</dbReference>
<comment type="caution">
    <text evidence="2">The sequence shown here is derived from an EMBL/GenBank/DDBJ whole genome shotgun (WGS) entry which is preliminary data.</text>
</comment>
<comment type="pathway">
    <text evidence="1">Cell wall biogenesis; peptidoglycan recycling.</text>
</comment>
<dbReference type="InterPro" id="IPR043129">
    <property type="entry name" value="ATPase_NBD"/>
</dbReference>
<reference evidence="2 3" key="1">
    <citation type="submission" date="2022-01" db="EMBL/GenBank/DDBJ databases">
        <title>Alkalihalobacillus sp. EGI L200015, a novel bacterium isolated from a salt lake sediment.</title>
        <authorList>
            <person name="Gao L."/>
            <person name="Fang B.-Z."/>
            <person name="Li W.-J."/>
        </authorList>
    </citation>
    <scope>NUCLEOTIDE SEQUENCE [LARGE SCALE GENOMIC DNA]</scope>
    <source>
        <strain evidence="2 3">KCTC 12718</strain>
    </source>
</reference>
<dbReference type="RefSeq" id="WP_236333564.1">
    <property type="nucleotide sequence ID" value="NZ_JAKIJS010000001.1"/>
</dbReference>
<organism evidence="2 3">
    <name type="scientific">Pseudalkalibacillus berkeleyi</name>
    <dbReference type="NCBI Taxonomy" id="1069813"/>
    <lineage>
        <taxon>Bacteria</taxon>
        <taxon>Bacillati</taxon>
        <taxon>Bacillota</taxon>
        <taxon>Bacilli</taxon>
        <taxon>Bacillales</taxon>
        <taxon>Fictibacillaceae</taxon>
        <taxon>Pseudalkalibacillus</taxon>
    </lineage>
</organism>
<protein>
    <recommendedName>
        <fullName evidence="1">Anhydro-N-acetylmuramic acid kinase</fullName>
        <ecNumber evidence="1">2.7.1.170</ecNumber>
    </recommendedName>
    <alternativeName>
        <fullName evidence="1">AnhMurNAc kinase</fullName>
    </alternativeName>
</protein>
<gene>
    <name evidence="1" type="primary">anmK</name>
    <name evidence="2" type="ORF">L2716_08325</name>
</gene>
<comment type="similarity">
    <text evidence="1">Belongs to the anhydro-N-acetylmuramic acid kinase family.</text>
</comment>
<dbReference type="Gene3D" id="3.30.420.40">
    <property type="match status" value="2"/>
</dbReference>
<comment type="catalytic activity">
    <reaction evidence="1">
        <text>1,6-anhydro-N-acetyl-beta-muramate + ATP + H2O = N-acetyl-D-muramate 6-phosphate + ADP + H(+)</text>
        <dbReference type="Rhea" id="RHEA:24952"/>
        <dbReference type="ChEBI" id="CHEBI:15377"/>
        <dbReference type="ChEBI" id="CHEBI:15378"/>
        <dbReference type="ChEBI" id="CHEBI:30616"/>
        <dbReference type="ChEBI" id="CHEBI:58690"/>
        <dbReference type="ChEBI" id="CHEBI:58722"/>
        <dbReference type="ChEBI" id="CHEBI:456216"/>
        <dbReference type="EC" id="2.7.1.170"/>
    </reaction>
</comment>
<comment type="function">
    <text evidence="1">Catalyzes the specific phosphorylation of 1,6-anhydro-N-acetylmuramic acid (anhMurNAc) with the simultaneous cleavage of the 1,6-anhydro ring, generating MurNAc-6-P. Is required for the utilization of anhMurNAc either imported from the medium or derived from its own cell wall murein, and thus plays a role in cell wall recycling.</text>
</comment>
<keyword evidence="3" id="KW-1185">Reference proteome</keyword>
<dbReference type="CDD" id="cd24050">
    <property type="entry name" value="ASKHA_NBD_ANMK"/>
    <property type="match status" value="1"/>
</dbReference>
<dbReference type="SUPFAM" id="SSF53067">
    <property type="entry name" value="Actin-like ATPase domain"/>
    <property type="match status" value="1"/>
</dbReference>
<dbReference type="Pfam" id="PF03702">
    <property type="entry name" value="AnmK"/>
    <property type="match status" value="1"/>
</dbReference>
<name>A0ABS9GYC4_9BACL</name>
<proteinExistence type="inferred from homology"/>
<dbReference type="NCBIfam" id="NF007148">
    <property type="entry name" value="PRK09585.3-2"/>
    <property type="match status" value="1"/>
</dbReference>
<evidence type="ECO:0000313" key="2">
    <source>
        <dbReference type="EMBL" id="MCF6137734.1"/>
    </source>
</evidence>
<evidence type="ECO:0000256" key="1">
    <source>
        <dbReference type="HAMAP-Rule" id="MF_01270"/>
    </source>
</evidence>
<keyword evidence="1 2" id="KW-0418">Kinase</keyword>
<dbReference type="PANTHER" id="PTHR30605:SF0">
    <property type="entry name" value="ANHYDRO-N-ACETYLMURAMIC ACID KINASE"/>
    <property type="match status" value="1"/>
</dbReference>
<keyword evidence="1" id="KW-0067">ATP-binding</keyword>
<dbReference type="EC" id="2.7.1.170" evidence="1"/>